<dbReference type="PROSITE" id="PS50977">
    <property type="entry name" value="HTH_TETR_2"/>
    <property type="match status" value="1"/>
</dbReference>
<gene>
    <name evidence="4" type="ORF">SAMN05192570_2603</name>
</gene>
<evidence type="ECO:0000259" key="3">
    <source>
        <dbReference type="PROSITE" id="PS50977"/>
    </source>
</evidence>
<organism evidence="4 5">
    <name type="scientific">Brevundimonas viscosa</name>
    <dbReference type="NCBI Taxonomy" id="871741"/>
    <lineage>
        <taxon>Bacteria</taxon>
        <taxon>Pseudomonadati</taxon>
        <taxon>Pseudomonadota</taxon>
        <taxon>Alphaproteobacteria</taxon>
        <taxon>Caulobacterales</taxon>
        <taxon>Caulobacteraceae</taxon>
        <taxon>Brevundimonas</taxon>
    </lineage>
</organism>
<dbReference type="STRING" id="871741.SAMN05192570_2603"/>
<dbReference type="InterPro" id="IPR009057">
    <property type="entry name" value="Homeodomain-like_sf"/>
</dbReference>
<name>A0A1I6SN81_9CAUL</name>
<sequence>MFCHVAPRPRNAEATRAAILNAARERFARESYDDVGMRDIAGDVGVDAALVSRYFGSKEDLFEAVLDSCDNGADLMAGDRSTFGRRVAREVIFQAKSESKLKGLLILLRSISSTKAMELVQRSANRRFYGPFAEWVGGHDAPVRARLAAALIKGMAVTREVTGGYGMDAGQCERMADQMAVILQDLIDGEPAAAQDDGKLSPAA</sequence>
<feature type="DNA-binding region" description="H-T-H motif" evidence="2">
    <location>
        <begin position="36"/>
        <end position="55"/>
    </location>
</feature>
<proteinExistence type="predicted"/>
<dbReference type="Pfam" id="PF00440">
    <property type="entry name" value="TetR_N"/>
    <property type="match status" value="1"/>
</dbReference>
<protein>
    <submittedName>
        <fullName evidence="4">Transcriptional regulator, TetR family</fullName>
    </submittedName>
</protein>
<dbReference type="GO" id="GO:0003700">
    <property type="term" value="F:DNA-binding transcription factor activity"/>
    <property type="evidence" value="ECO:0007669"/>
    <property type="project" value="TreeGrafter"/>
</dbReference>
<dbReference type="Pfam" id="PF17920">
    <property type="entry name" value="TetR_C_16"/>
    <property type="match status" value="1"/>
</dbReference>
<keyword evidence="1 2" id="KW-0238">DNA-binding</keyword>
<reference evidence="5" key="1">
    <citation type="submission" date="2016-10" db="EMBL/GenBank/DDBJ databases">
        <authorList>
            <person name="Varghese N."/>
            <person name="Submissions S."/>
        </authorList>
    </citation>
    <scope>NUCLEOTIDE SEQUENCE [LARGE SCALE GENOMIC DNA]</scope>
    <source>
        <strain evidence="5">CGMCC 1.10683</strain>
    </source>
</reference>
<dbReference type="RefSeq" id="WP_245777248.1">
    <property type="nucleotide sequence ID" value="NZ_FOZV01000005.1"/>
</dbReference>
<dbReference type="SUPFAM" id="SSF46689">
    <property type="entry name" value="Homeodomain-like"/>
    <property type="match status" value="1"/>
</dbReference>
<dbReference type="Proteomes" id="UP000198788">
    <property type="component" value="Unassembled WGS sequence"/>
</dbReference>
<dbReference type="EMBL" id="FOZV01000005">
    <property type="protein sequence ID" value="SFS78406.1"/>
    <property type="molecule type" value="Genomic_DNA"/>
</dbReference>
<dbReference type="InterPro" id="IPR041678">
    <property type="entry name" value="TetR_C_16"/>
</dbReference>
<dbReference type="GO" id="GO:0000976">
    <property type="term" value="F:transcription cis-regulatory region binding"/>
    <property type="evidence" value="ECO:0007669"/>
    <property type="project" value="TreeGrafter"/>
</dbReference>
<evidence type="ECO:0000256" key="1">
    <source>
        <dbReference type="ARBA" id="ARBA00023125"/>
    </source>
</evidence>
<dbReference type="InterPro" id="IPR001647">
    <property type="entry name" value="HTH_TetR"/>
</dbReference>
<evidence type="ECO:0000313" key="4">
    <source>
        <dbReference type="EMBL" id="SFS78406.1"/>
    </source>
</evidence>
<accession>A0A1I6SN81</accession>
<keyword evidence="5" id="KW-1185">Reference proteome</keyword>
<dbReference type="InterPro" id="IPR036271">
    <property type="entry name" value="Tet_transcr_reg_TetR-rel_C_sf"/>
</dbReference>
<dbReference type="Gene3D" id="1.10.357.10">
    <property type="entry name" value="Tetracycline Repressor, domain 2"/>
    <property type="match status" value="1"/>
</dbReference>
<evidence type="ECO:0000313" key="5">
    <source>
        <dbReference type="Proteomes" id="UP000198788"/>
    </source>
</evidence>
<dbReference type="PANTHER" id="PTHR30055:SF146">
    <property type="entry name" value="HTH-TYPE TRANSCRIPTIONAL DUAL REGULATOR CECR"/>
    <property type="match status" value="1"/>
</dbReference>
<dbReference type="InterPro" id="IPR050109">
    <property type="entry name" value="HTH-type_TetR-like_transc_reg"/>
</dbReference>
<dbReference type="PRINTS" id="PR00455">
    <property type="entry name" value="HTHTETR"/>
</dbReference>
<dbReference type="PANTHER" id="PTHR30055">
    <property type="entry name" value="HTH-TYPE TRANSCRIPTIONAL REGULATOR RUTR"/>
    <property type="match status" value="1"/>
</dbReference>
<dbReference type="AlphaFoldDB" id="A0A1I6SN81"/>
<evidence type="ECO:0000256" key="2">
    <source>
        <dbReference type="PROSITE-ProRule" id="PRU00335"/>
    </source>
</evidence>
<feature type="domain" description="HTH tetR-type" evidence="3">
    <location>
        <begin position="13"/>
        <end position="73"/>
    </location>
</feature>
<dbReference type="SUPFAM" id="SSF48498">
    <property type="entry name" value="Tetracyclin repressor-like, C-terminal domain"/>
    <property type="match status" value="1"/>
</dbReference>